<dbReference type="Gene3D" id="2.130.10.10">
    <property type="entry name" value="YVTN repeat-like/Quinoprotein amine dehydrogenase"/>
    <property type="match status" value="1"/>
</dbReference>
<accession>A0A345ULE5</accession>
<dbReference type="Pfam" id="PF02518">
    <property type="entry name" value="HATPase_c"/>
    <property type="match status" value="1"/>
</dbReference>
<dbReference type="InterPro" id="IPR009057">
    <property type="entry name" value="Homeodomain-like_sf"/>
</dbReference>
<dbReference type="PROSITE" id="PS01124">
    <property type="entry name" value="HTH_ARAC_FAMILY_2"/>
    <property type="match status" value="1"/>
</dbReference>
<evidence type="ECO:0000256" key="9">
    <source>
        <dbReference type="SAM" id="Phobius"/>
    </source>
</evidence>
<dbReference type="SUPFAM" id="SSF63829">
    <property type="entry name" value="Calcium-dependent phosphotriesterase"/>
    <property type="match status" value="1"/>
</dbReference>
<evidence type="ECO:0000256" key="8">
    <source>
        <dbReference type="SAM" id="MobiDB-lite"/>
    </source>
</evidence>
<dbReference type="Gene3D" id="1.10.10.60">
    <property type="entry name" value="Homeodomain-like"/>
    <property type="match status" value="2"/>
</dbReference>
<dbReference type="InterPro" id="IPR036097">
    <property type="entry name" value="HisK_dim/P_sf"/>
</dbReference>
<dbReference type="CDD" id="cd00082">
    <property type="entry name" value="HisKA"/>
    <property type="match status" value="1"/>
</dbReference>
<dbReference type="GO" id="GO:0003700">
    <property type="term" value="F:DNA-binding transcription factor activity"/>
    <property type="evidence" value="ECO:0007669"/>
    <property type="project" value="InterPro"/>
</dbReference>
<feature type="modified residue" description="4-aspartylphosphate" evidence="7">
    <location>
        <position position="1164"/>
    </location>
</feature>
<evidence type="ECO:0000256" key="6">
    <source>
        <dbReference type="ARBA" id="ARBA00023163"/>
    </source>
</evidence>
<gene>
    <name evidence="13" type="ORF">CYPRO_2047</name>
</gene>
<evidence type="ECO:0000256" key="2">
    <source>
        <dbReference type="ARBA" id="ARBA00012438"/>
    </source>
</evidence>
<keyword evidence="5" id="KW-0238">DNA-binding</keyword>
<dbReference type="SUPFAM" id="SSF46689">
    <property type="entry name" value="Homeodomain-like"/>
    <property type="match status" value="2"/>
</dbReference>
<organism evidence="13 14">
    <name type="scientific">Cyclonatronum proteinivorum</name>
    <dbReference type="NCBI Taxonomy" id="1457365"/>
    <lineage>
        <taxon>Bacteria</taxon>
        <taxon>Pseudomonadati</taxon>
        <taxon>Balneolota</taxon>
        <taxon>Balneolia</taxon>
        <taxon>Balneolales</taxon>
        <taxon>Cyclonatronaceae</taxon>
        <taxon>Cyclonatronum</taxon>
    </lineage>
</organism>
<dbReference type="Gene3D" id="3.30.565.10">
    <property type="entry name" value="Histidine kinase-like ATPase, C-terminal domain"/>
    <property type="match status" value="1"/>
</dbReference>
<dbReference type="InterPro" id="IPR001789">
    <property type="entry name" value="Sig_transdc_resp-reg_receiver"/>
</dbReference>
<dbReference type="SMART" id="SM00388">
    <property type="entry name" value="HisKA"/>
    <property type="match status" value="1"/>
</dbReference>
<keyword evidence="13" id="KW-0418">Kinase</keyword>
<dbReference type="SMART" id="SM00448">
    <property type="entry name" value="REC"/>
    <property type="match status" value="1"/>
</dbReference>
<evidence type="ECO:0000256" key="3">
    <source>
        <dbReference type="ARBA" id="ARBA00022553"/>
    </source>
</evidence>
<name>A0A345ULE5_9BACT</name>
<evidence type="ECO:0000256" key="5">
    <source>
        <dbReference type="ARBA" id="ARBA00023125"/>
    </source>
</evidence>
<dbReference type="GO" id="GO:0000155">
    <property type="term" value="F:phosphorelay sensor kinase activity"/>
    <property type="evidence" value="ECO:0007669"/>
    <property type="project" value="InterPro"/>
</dbReference>
<feature type="transmembrane region" description="Helical" evidence="9">
    <location>
        <begin position="23"/>
        <end position="46"/>
    </location>
</feature>
<keyword evidence="4" id="KW-0805">Transcription regulation</keyword>
<dbReference type="Pfam" id="PF07495">
    <property type="entry name" value="Y_Y_Y"/>
    <property type="match status" value="1"/>
</dbReference>
<evidence type="ECO:0000259" key="10">
    <source>
        <dbReference type="PROSITE" id="PS01124"/>
    </source>
</evidence>
<dbReference type="InterPro" id="IPR036890">
    <property type="entry name" value="HATPase_C_sf"/>
</dbReference>
<dbReference type="SUPFAM" id="SSF52172">
    <property type="entry name" value="CheY-like"/>
    <property type="match status" value="1"/>
</dbReference>
<dbReference type="InterPro" id="IPR003661">
    <property type="entry name" value="HisK_dim/P_dom"/>
</dbReference>
<dbReference type="SMART" id="SM00342">
    <property type="entry name" value="HTH_ARAC"/>
    <property type="match status" value="1"/>
</dbReference>
<evidence type="ECO:0000313" key="13">
    <source>
        <dbReference type="EMBL" id="AXJ01297.1"/>
    </source>
</evidence>
<keyword evidence="13" id="KW-0808">Transferase</keyword>
<dbReference type="Proteomes" id="UP000254808">
    <property type="component" value="Chromosome"/>
</dbReference>
<sequence>MNVGGCAYVRNASKLNKFHSCEIYFFAIGFCWFIYALPRCFIFTAATGRIPLCPIFPGRYRFHRFRLYLRSYGSRILFGNDGVGIQQINGTHSRHIPFPQSNVASSFSQDPFGRIFATGNAEFGYLEESASQGMQYRSLVDRVPASTGSIPFLHDSAPVGTQGAMIFIGLQRAYFYHPAADSVRVLSPSGSFYSTGYAGGFTWLTDTETGLHIVADDGRLVHVETPFPPDNNRIIALQNQAAVFTMDHRLWIYETDGRWTLSGVFEYYADKDAQHVLSAGSLADGRVMISSMSGVQIFNQEGELQHNFNSSNVLPFDISGKAFEASDGTLWVTSPVGLAAVSLGSPLRYFPSSRGLPDQRINAFAEWNNAVYVGADAGLWIRDGSEFTQVIGNVAIFDMQESPMGLLAASSRGLLLFDEAGNMQQLSDDFFVRFIFADPHYPETFYFYESPKALHRVVLKEDGSDSEFLFLFDLSLTPFSFVKVSDEELWVSTRDFGVFQFQTRSDANGIAEVTDSILWNEESGLPGLGAISLFSYQDGVAFLTDEGVFTPDTGRQILLPHPHFRDLNFGTTNSHIWPIIQFDTGAIAGRVAPSVFPLLIPDDDGPAAETASYTWRKLPFGRTHDKGAFIKFAESSTGRLYGLQRGGLSYLKPGWEQHPAGFDVPPRMQLTGITLAADSVLHQGWSAATEDLSPNVSFRLNSLRFNWSLLSFEPNALNRYQFRLLGADTEWSAWTAETFADYRNLREGSYTFEVRGRDLYNRVSEAAVFSFTVQPPWYRSVFAYMFYIFLVAGLVAGSIQWRTRKLLARQQELEREVAARTSEIEQKNEQLEKLDKVKSTFFSNVSHEFRTPLTLIKGPVERLMADSSLSKAEKIREYERILENANRLLSLVDQILNLSKMESGTYVMQLRRLDLNALLLRIAEWYRELATRKGLQFTLDVPAKPFWIHAEAEQVELLFSNLLSNAVKYTKSGGITLRCIIKNQTAEVVIEDTGIGIPAGEQSRIFDRYYRAQSGLLSSSGAGIGLNLVKYVAGMHGMDVSLKSAEQKGTTFTIQCPAGVSHIKARYVMLEDDESIPAAPQYVTGGEDQNRVTAAPIKESPKSELPEDPAAEDIPLLLLADDNADIRTFIRTTLGSGYRYAECADGHQLVQQAVTLQPDLILSDVMMPGLDGIAASRQLKDNPDTAHIPIIMITAKGGNHNELTGLESGANDYITKPFSPAILQARVLGQINLLMRLRRYLQQQFKAAYVSFDAIPESESEPEPDPASASETETTVIPEWKQKVDAALHDPDFSVQDMANMLALSRSSLNRLFNKEFGISPNEYMRKRRIELSCDMISRKEGSISEIAYAAGFSSVSYFSRVFKQLKGVSPTEYANS</sequence>
<dbReference type="Pfam" id="PF12833">
    <property type="entry name" value="HTH_18"/>
    <property type="match status" value="1"/>
</dbReference>
<dbReference type="GO" id="GO:0043565">
    <property type="term" value="F:sequence-specific DNA binding"/>
    <property type="evidence" value="ECO:0007669"/>
    <property type="project" value="InterPro"/>
</dbReference>
<comment type="catalytic activity">
    <reaction evidence="1">
        <text>ATP + protein L-histidine = ADP + protein N-phospho-L-histidine.</text>
        <dbReference type="EC" id="2.7.13.3"/>
    </reaction>
</comment>
<evidence type="ECO:0000256" key="7">
    <source>
        <dbReference type="PROSITE-ProRule" id="PRU00169"/>
    </source>
</evidence>
<dbReference type="PANTHER" id="PTHR43547:SF2">
    <property type="entry name" value="HYBRID SIGNAL TRANSDUCTION HISTIDINE KINASE C"/>
    <property type="match status" value="1"/>
</dbReference>
<reference evidence="13 14" key="1">
    <citation type="submission" date="2018-03" db="EMBL/GenBank/DDBJ databases">
        <title>Phenotypic and genomic properties of Cyclonatronum proteinivorum gen. nov., sp. nov., a haloalkaliphilic bacteroidete from soda lakes possessing Na+-translocating rhodopsin.</title>
        <authorList>
            <person name="Toshchakov S.V."/>
            <person name="Korzhenkov A."/>
            <person name="Samarov N.I."/>
            <person name="Kublanov I.V."/>
            <person name="Muntyan M.S."/>
            <person name="Sorokin D.Y."/>
        </authorList>
    </citation>
    <scope>NUCLEOTIDE SEQUENCE [LARGE SCALE GENOMIC DNA]</scope>
    <source>
        <strain evidence="13 14">Omega</strain>
    </source>
</reference>
<keyword evidence="9" id="KW-0472">Membrane</keyword>
<feature type="domain" description="Response regulatory" evidence="12">
    <location>
        <begin position="1116"/>
        <end position="1231"/>
    </location>
</feature>
<dbReference type="Gene3D" id="2.60.40.10">
    <property type="entry name" value="Immunoglobulins"/>
    <property type="match status" value="1"/>
</dbReference>
<dbReference type="InterPro" id="IPR011123">
    <property type="entry name" value="Y_Y_Y"/>
</dbReference>
<dbReference type="FunFam" id="1.10.287.130:FF:000045">
    <property type="entry name" value="Two-component system sensor histidine kinase/response regulator"/>
    <property type="match status" value="1"/>
</dbReference>
<keyword evidence="6" id="KW-0804">Transcription</keyword>
<feature type="domain" description="HTH araC/xylS-type" evidence="10">
    <location>
        <begin position="1278"/>
        <end position="1377"/>
    </location>
</feature>
<dbReference type="InterPro" id="IPR005467">
    <property type="entry name" value="His_kinase_dom"/>
</dbReference>
<evidence type="ECO:0000259" key="12">
    <source>
        <dbReference type="PROSITE" id="PS50110"/>
    </source>
</evidence>
<dbReference type="InterPro" id="IPR018062">
    <property type="entry name" value="HTH_AraC-typ_CS"/>
</dbReference>
<dbReference type="Gene3D" id="3.40.50.2300">
    <property type="match status" value="1"/>
</dbReference>
<dbReference type="Gene3D" id="1.10.287.130">
    <property type="match status" value="1"/>
</dbReference>
<evidence type="ECO:0000259" key="11">
    <source>
        <dbReference type="PROSITE" id="PS50109"/>
    </source>
</evidence>
<dbReference type="InterPro" id="IPR003594">
    <property type="entry name" value="HATPase_dom"/>
</dbReference>
<dbReference type="PROSITE" id="PS50110">
    <property type="entry name" value="RESPONSE_REGULATORY"/>
    <property type="match status" value="1"/>
</dbReference>
<dbReference type="PRINTS" id="PR00344">
    <property type="entry name" value="BCTRLSENSOR"/>
</dbReference>
<keyword evidence="14" id="KW-1185">Reference proteome</keyword>
<keyword evidence="3 7" id="KW-0597">Phosphoprotein</keyword>
<dbReference type="EC" id="2.7.13.3" evidence="2"/>
<dbReference type="SUPFAM" id="SSF47384">
    <property type="entry name" value="Homodimeric domain of signal transducing histidine kinase"/>
    <property type="match status" value="1"/>
</dbReference>
<dbReference type="EMBL" id="CP027806">
    <property type="protein sequence ID" value="AXJ01297.1"/>
    <property type="molecule type" value="Genomic_DNA"/>
</dbReference>
<feature type="region of interest" description="Disordered" evidence="8">
    <location>
        <begin position="1256"/>
        <end position="1275"/>
    </location>
</feature>
<evidence type="ECO:0000313" key="14">
    <source>
        <dbReference type="Proteomes" id="UP000254808"/>
    </source>
</evidence>
<dbReference type="SMART" id="SM00387">
    <property type="entry name" value="HATPase_c"/>
    <property type="match status" value="1"/>
</dbReference>
<evidence type="ECO:0000256" key="4">
    <source>
        <dbReference type="ARBA" id="ARBA00023015"/>
    </source>
</evidence>
<dbReference type="InterPro" id="IPR004358">
    <property type="entry name" value="Sig_transdc_His_kin-like_C"/>
</dbReference>
<dbReference type="KEGG" id="cprv:CYPRO_2047"/>
<dbReference type="SUPFAM" id="SSF55874">
    <property type="entry name" value="ATPase domain of HSP90 chaperone/DNA topoisomerase II/histidine kinase"/>
    <property type="match status" value="1"/>
</dbReference>
<evidence type="ECO:0000256" key="1">
    <source>
        <dbReference type="ARBA" id="ARBA00000085"/>
    </source>
</evidence>
<protein>
    <recommendedName>
        <fullName evidence="2">histidine kinase</fullName>
        <ecNumber evidence="2">2.7.13.3</ecNumber>
    </recommendedName>
</protein>
<dbReference type="PROSITE" id="PS00041">
    <property type="entry name" value="HTH_ARAC_FAMILY_1"/>
    <property type="match status" value="1"/>
</dbReference>
<dbReference type="InterPro" id="IPR013783">
    <property type="entry name" value="Ig-like_fold"/>
</dbReference>
<dbReference type="PANTHER" id="PTHR43547">
    <property type="entry name" value="TWO-COMPONENT HISTIDINE KINASE"/>
    <property type="match status" value="1"/>
</dbReference>
<dbReference type="InterPro" id="IPR011006">
    <property type="entry name" value="CheY-like_superfamily"/>
</dbReference>
<proteinExistence type="predicted"/>
<dbReference type="Pfam" id="PF00512">
    <property type="entry name" value="HisKA"/>
    <property type="match status" value="1"/>
</dbReference>
<feature type="domain" description="Histidine kinase" evidence="11">
    <location>
        <begin position="844"/>
        <end position="1060"/>
    </location>
</feature>
<keyword evidence="9" id="KW-0812">Transmembrane</keyword>
<keyword evidence="9" id="KW-1133">Transmembrane helix</keyword>
<dbReference type="InterPro" id="IPR018060">
    <property type="entry name" value="HTH_AraC"/>
</dbReference>
<dbReference type="PROSITE" id="PS50109">
    <property type="entry name" value="HIS_KIN"/>
    <property type="match status" value="1"/>
</dbReference>
<dbReference type="Pfam" id="PF00072">
    <property type="entry name" value="Response_reg"/>
    <property type="match status" value="1"/>
</dbReference>
<dbReference type="InterPro" id="IPR015943">
    <property type="entry name" value="WD40/YVTN_repeat-like_dom_sf"/>
</dbReference>